<keyword evidence="6" id="KW-0456">Lyase</keyword>
<evidence type="ECO:0000313" key="6">
    <source>
        <dbReference type="EMBL" id="RJS45556.1"/>
    </source>
</evidence>
<dbReference type="GO" id="GO:0030170">
    <property type="term" value="F:pyridoxal phosphate binding"/>
    <property type="evidence" value="ECO:0007669"/>
    <property type="project" value="InterPro"/>
</dbReference>
<dbReference type="InterPro" id="IPR015422">
    <property type="entry name" value="PyrdxlP-dep_Trfase_small"/>
</dbReference>
<evidence type="ECO:0000313" key="7">
    <source>
        <dbReference type="Proteomes" id="UP000276542"/>
    </source>
</evidence>
<comment type="caution">
    <text evidence="6">The sequence shown here is derived from an EMBL/GenBank/DDBJ whole genome shotgun (WGS) entry which is preliminary data.</text>
</comment>
<keyword evidence="3" id="KW-0808">Transferase</keyword>
<keyword evidence="7" id="KW-1185">Reference proteome</keyword>
<protein>
    <recommendedName>
        <fullName evidence="3">Aminotransferase</fullName>
        <ecNumber evidence="3">2.6.1.-</ecNumber>
    </recommendedName>
</protein>
<dbReference type="GO" id="GO:0008483">
    <property type="term" value="F:transaminase activity"/>
    <property type="evidence" value="ECO:0007669"/>
    <property type="project" value="UniProtKB-KW"/>
</dbReference>
<feature type="domain" description="Aminotransferase class I/classII large" evidence="4">
    <location>
        <begin position="154"/>
        <end position="469"/>
    </location>
</feature>
<dbReference type="Pfam" id="PF00155">
    <property type="entry name" value="Aminotran_1_2"/>
    <property type="match status" value="1"/>
</dbReference>
<keyword evidence="2" id="KW-0663">Pyridoxal phosphate</keyword>
<dbReference type="Gene3D" id="3.30.420.180">
    <property type="entry name" value="CobE/GbiG C-terminal domain"/>
    <property type="match status" value="1"/>
</dbReference>
<dbReference type="Proteomes" id="UP000276542">
    <property type="component" value="Unassembled WGS sequence"/>
</dbReference>
<dbReference type="PROSITE" id="PS00105">
    <property type="entry name" value="AA_TRANSFER_CLASS_1"/>
    <property type="match status" value="1"/>
</dbReference>
<dbReference type="Gene3D" id="3.90.1150.10">
    <property type="entry name" value="Aspartate Aminotransferase, domain 1"/>
    <property type="match status" value="1"/>
</dbReference>
<keyword evidence="3" id="KW-0032">Aminotransferase</keyword>
<dbReference type="RefSeq" id="WP_120059456.1">
    <property type="nucleotide sequence ID" value="NZ_QYRP01000002.1"/>
</dbReference>
<dbReference type="GO" id="GO:0009236">
    <property type="term" value="P:cobalamin biosynthetic process"/>
    <property type="evidence" value="ECO:0007669"/>
    <property type="project" value="InterPro"/>
</dbReference>
<dbReference type="InterPro" id="IPR015421">
    <property type="entry name" value="PyrdxlP-dep_Trfase_major"/>
</dbReference>
<dbReference type="AlphaFoldDB" id="A0A3A5H4A6"/>
<gene>
    <name evidence="6" type="ORF">D4739_04525</name>
</gene>
<dbReference type="EMBL" id="QYRP01000002">
    <property type="protein sequence ID" value="RJS45556.1"/>
    <property type="molecule type" value="Genomic_DNA"/>
</dbReference>
<dbReference type="Gene3D" id="3.40.640.10">
    <property type="entry name" value="Type I PLP-dependent aspartate aminotransferase-like (Major domain)"/>
    <property type="match status" value="1"/>
</dbReference>
<evidence type="ECO:0000259" key="5">
    <source>
        <dbReference type="Pfam" id="PF01890"/>
    </source>
</evidence>
<dbReference type="OrthoDB" id="9764035at2"/>
<name>A0A3A5H4A6_9ACTN</name>
<feature type="domain" description="CobE/GbiG C-terminal" evidence="5">
    <location>
        <begin position="3"/>
        <end position="100"/>
    </location>
</feature>
<dbReference type="GO" id="GO:0016829">
    <property type="term" value="F:lyase activity"/>
    <property type="evidence" value="ECO:0007669"/>
    <property type="project" value="UniProtKB-KW"/>
</dbReference>
<comment type="cofactor">
    <cofactor evidence="1 3">
        <name>pyridoxal 5'-phosphate</name>
        <dbReference type="ChEBI" id="CHEBI:597326"/>
    </cofactor>
</comment>
<evidence type="ECO:0000256" key="2">
    <source>
        <dbReference type="ARBA" id="ARBA00022898"/>
    </source>
</evidence>
<evidence type="ECO:0000256" key="1">
    <source>
        <dbReference type="ARBA" id="ARBA00001933"/>
    </source>
</evidence>
<dbReference type="PANTHER" id="PTHR42885">
    <property type="entry name" value="HISTIDINOL-PHOSPHATE AMINOTRANSFERASE-RELATED"/>
    <property type="match status" value="1"/>
</dbReference>
<accession>A0A3A5H4A6</accession>
<evidence type="ECO:0000256" key="3">
    <source>
        <dbReference type="RuleBase" id="RU000481"/>
    </source>
</evidence>
<dbReference type="Pfam" id="PF01890">
    <property type="entry name" value="CbiG_C"/>
    <property type="match status" value="1"/>
</dbReference>
<organism evidence="6 7">
    <name type="scientific">Nocardioides cavernaquae</name>
    <dbReference type="NCBI Taxonomy" id="2321396"/>
    <lineage>
        <taxon>Bacteria</taxon>
        <taxon>Bacillati</taxon>
        <taxon>Actinomycetota</taxon>
        <taxon>Actinomycetes</taxon>
        <taxon>Propionibacteriales</taxon>
        <taxon>Nocardioidaceae</taxon>
        <taxon>Nocardioides</taxon>
    </lineage>
</organism>
<dbReference type="SUPFAM" id="SSF53383">
    <property type="entry name" value="PLP-dependent transferases"/>
    <property type="match status" value="1"/>
</dbReference>
<dbReference type="EC" id="2.6.1.-" evidence="3"/>
<dbReference type="InterPro" id="IPR036518">
    <property type="entry name" value="CobE/GbiG_C_sf"/>
</dbReference>
<evidence type="ECO:0000259" key="4">
    <source>
        <dbReference type="Pfam" id="PF00155"/>
    </source>
</evidence>
<dbReference type="InterPro" id="IPR015424">
    <property type="entry name" value="PyrdxlP-dep_Trfase"/>
</dbReference>
<reference evidence="7" key="1">
    <citation type="submission" date="2018-09" db="EMBL/GenBank/DDBJ databases">
        <authorList>
            <person name="Zhu H."/>
        </authorList>
    </citation>
    <scope>NUCLEOTIDE SEQUENCE [LARGE SCALE GENOMIC DNA]</scope>
    <source>
        <strain evidence="7">K1W22B-1</strain>
    </source>
</reference>
<sequence length="480" mass="50612">MTVLGIGGREGAEPSALLDLAAKALADHGLALTDVECLATIDARASHPGIQLLAVVAEAGIRDFTADELATQPVDHPSSTVARHIGTPSVAEAAVRACGATPLASPVKADGWVVVVAQLLASQPARPDLSAHQTWRLGGYELGHHGDVEVTRGMLDFAVNVHSEEPPEFLAEALREAIGDLARYPDPRAATAVVAAAHGVAPESVLLTHGAAEAFTLVAQQPWRSPAIVHPQFTEPEAALRAAGHEPARLILNQASGFRLAGLDPGDADLVVIGNPTNPTSRLHPRSEIESLAAPGRLVFVDEAFLDAVEPVDVPVDSLARRAAADEGYLVARSLTKTYSIAGLRIGYLIGHPDLLARLAARRNPWPVGTLAAVAARTCLSPVGLAHADEVRAELPRKLADMATTLSAHGFTVVDDPRGPFVLARHPDARLIRARLREQGVAVRRADTFPGLDDQWLRFAARDSTDVAALTSALRRTGLV</sequence>
<dbReference type="SUPFAM" id="SSF159664">
    <property type="entry name" value="CobE/GbiG C-terminal domain-like"/>
    <property type="match status" value="1"/>
</dbReference>
<dbReference type="CDD" id="cd00609">
    <property type="entry name" value="AAT_like"/>
    <property type="match status" value="1"/>
</dbReference>
<dbReference type="PANTHER" id="PTHR42885:SF1">
    <property type="entry name" value="THREONINE-PHOSPHATE DECARBOXYLASE"/>
    <property type="match status" value="1"/>
</dbReference>
<comment type="similarity">
    <text evidence="3">Belongs to the class-I pyridoxal-phosphate-dependent aminotransferase family.</text>
</comment>
<proteinExistence type="inferred from homology"/>
<dbReference type="InterPro" id="IPR004838">
    <property type="entry name" value="NHTrfase_class1_PyrdxlP-BS"/>
</dbReference>
<dbReference type="InterPro" id="IPR002750">
    <property type="entry name" value="CobE/GbiG_C"/>
</dbReference>
<dbReference type="NCBIfam" id="NF005915">
    <property type="entry name" value="PRK07908.1"/>
    <property type="match status" value="1"/>
</dbReference>
<dbReference type="InterPro" id="IPR004839">
    <property type="entry name" value="Aminotransferase_I/II_large"/>
</dbReference>